<proteinExistence type="predicted"/>
<dbReference type="STRING" id="629741.GCWU000324_01643"/>
<reference evidence="1" key="1">
    <citation type="submission" date="2009-04" db="EMBL/GenBank/DDBJ databases">
        <authorList>
            <person name="Weinstock G."/>
            <person name="Sodergren E."/>
            <person name="Clifton S."/>
            <person name="Fulton L."/>
            <person name="Fulton B."/>
            <person name="Courtney L."/>
            <person name="Fronick C."/>
            <person name="Harrison M."/>
            <person name="Strong C."/>
            <person name="Farmer C."/>
            <person name="Delahaunty K."/>
            <person name="Markovic C."/>
            <person name="Hall O."/>
            <person name="Minx P."/>
            <person name="Tomlinson C."/>
            <person name="Mitreva M."/>
            <person name="Nelson J."/>
            <person name="Hou S."/>
            <person name="Wollam A."/>
            <person name="Pepin K.H."/>
            <person name="Johnson M."/>
            <person name="Bhonagiri V."/>
            <person name="Nash W.E."/>
            <person name="Warren W."/>
            <person name="Chinwalla A."/>
            <person name="Mardis E.R."/>
            <person name="Wilson R.K."/>
        </authorList>
    </citation>
    <scope>NUCLEOTIDE SEQUENCE [LARGE SCALE GENOMIC DNA]</scope>
    <source>
        <strain evidence="1">ATCC 51147</strain>
    </source>
</reference>
<name>C4GKY7_9NEIS</name>
<keyword evidence="2" id="KW-1185">Reference proteome</keyword>
<dbReference type="AlphaFoldDB" id="C4GKY7"/>
<dbReference type="HOGENOM" id="CLU_3271403_0_0_4"/>
<dbReference type="Proteomes" id="UP000003009">
    <property type="component" value="Unassembled WGS sequence"/>
</dbReference>
<organism evidence="1 2">
    <name type="scientific">Kingella oralis ATCC 51147</name>
    <dbReference type="NCBI Taxonomy" id="629741"/>
    <lineage>
        <taxon>Bacteria</taxon>
        <taxon>Pseudomonadati</taxon>
        <taxon>Pseudomonadota</taxon>
        <taxon>Betaproteobacteria</taxon>
        <taxon>Neisseriales</taxon>
        <taxon>Neisseriaceae</taxon>
        <taxon>Kingella</taxon>
    </lineage>
</organism>
<comment type="caution">
    <text evidence="1">The sequence shown here is derived from an EMBL/GenBank/DDBJ whole genome shotgun (WGS) entry which is preliminary data.</text>
</comment>
<evidence type="ECO:0000313" key="1">
    <source>
        <dbReference type="EMBL" id="EEP67396.1"/>
    </source>
</evidence>
<accession>C4GKY7</accession>
<dbReference type="EMBL" id="ACJW02000003">
    <property type="protein sequence ID" value="EEP67396.1"/>
    <property type="molecule type" value="Genomic_DNA"/>
</dbReference>
<gene>
    <name evidence="1" type="ORF">GCWU000324_01643</name>
</gene>
<sequence>MAGLRAAFKGVGDAVQAGSLGSLKAWYAARRVFWINHRNGF</sequence>
<evidence type="ECO:0000313" key="2">
    <source>
        <dbReference type="Proteomes" id="UP000003009"/>
    </source>
</evidence>
<protein>
    <submittedName>
        <fullName evidence="1">Uncharacterized protein</fullName>
    </submittedName>
</protein>